<comment type="subcellular location">
    <subcellularLocation>
        <location evidence="1">Nucleus</location>
    </subcellularLocation>
</comment>
<keyword evidence="3" id="KW-0747">Spliceosome</keyword>
<feature type="region of interest" description="Disordered" evidence="7">
    <location>
        <begin position="451"/>
        <end position="501"/>
    </location>
</feature>
<gene>
    <name evidence="9" type="primary">PRP21</name>
    <name evidence="9" type="ORF">IWW39_000257</name>
</gene>
<keyword evidence="5" id="KW-0508">mRNA splicing</keyword>
<dbReference type="FunFam" id="1.10.10.790:FF:000001">
    <property type="entry name" value="Splicing factor 3a, subunit 1"/>
    <property type="match status" value="1"/>
</dbReference>
<reference evidence="9" key="1">
    <citation type="submission" date="2022-07" db="EMBL/GenBank/DDBJ databases">
        <title>Phylogenomic reconstructions and comparative analyses of Kickxellomycotina fungi.</title>
        <authorList>
            <person name="Reynolds N.K."/>
            <person name="Stajich J.E."/>
            <person name="Barry K."/>
            <person name="Grigoriev I.V."/>
            <person name="Crous P."/>
            <person name="Smith M.E."/>
        </authorList>
    </citation>
    <scope>NUCLEOTIDE SEQUENCE</scope>
    <source>
        <strain evidence="9">CBS 109367</strain>
    </source>
</reference>
<feature type="region of interest" description="Disordered" evidence="7">
    <location>
        <begin position="74"/>
        <end position="98"/>
    </location>
</feature>
<sequence length="501" mass="57119">MAETCDPPAAIIYPPLDIKVIADKTAGHVAKSGEAFQQLIRDKYQGNAKFSFIYPNDPYYAYYSHMVEKYKSGDTTDAPAEATESMELDAPPPEAPDRPDPFQFAHAMPAISAQDLDVIKLTAQFVARNGRQFMTMLAQQESQNYQFDFMSPAHSLFPYFRRLVDQYTLVFFPTAELGDRVERDRVDKYQILDRVNRRMKWEAYEEEERQRKGREAEKEKEAFLSIDWHDFVVVGTVEFVEEDAFVELPGPLRLQDLAAMSLEEKHNSRAVTEGEAPKSASIQPVPIQPAPVQQEPVRPATADGDDDDEDEDDVEMEMDEDDVDEEIEAERNPKAQIQSIGPMKIRKDYVPNLRRGPQIAKVMLQCQLCNLQIPASEFEEHIRVELIDPKWKEQKLVYESKLRDSNLVQEGMDIARYLKQMASHRSDNFRGEVAEPTGAQPIIWDGYSSTAGQATRRARENMSAEDQVAAAHRKMGLRDPRDTTPQIGPQMGPPTTKRQKK</sequence>
<proteinExistence type="predicted"/>
<dbReference type="FunFam" id="1.10.10.790:FF:000002">
    <property type="entry name" value="Splicing factor 3A subunit 1"/>
    <property type="match status" value="1"/>
</dbReference>
<keyword evidence="4" id="KW-0677">Repeat</keyword>
<evidence type="ECO:0000256" key="1">
    <source>
        <dbReference type="ARBA" id="ARBA00004123"/>
    </source>
</evidence>
<dbReference type="GO" id="GO:0005686">
    <property type="term" value="C:U2 snRNP"/>
    <property type="evidence" value="ECO:0007669"/>
    <property type="project" value="UniProtKB-ARBA"/>
</dbReference>
<dbReference type="Proteomes" id="UP001151516">
    <property type="component" value="Unassembled WGS sequence"/>
</dbReference>
<evidence type="ECO:0000256" key="4">
    <source>
        <dbReference type="ARBA" id="ARBA00022737"/>
    </source>
</evidence>
<dbReference type="GO" id="GO:0071013">
    <property type="term" value="C:catalytic step 2 spliceosome"/>
    <property type="evidence" value="ECO:0007669"/>
    <property type="project" value="TreeGrafter"/>
</dbReference>
<dbReference type="SMART" id="SM00648">
    <property type="entry name" value="SWAP"/>
    <property type="match status" value="2"/>
</dbReference>
<dbReference type="Gene3D" id="1.10.10.790">
    <property type="entry name" value="Surp module"/>
    <property type="match status" value="2"/>
</dbReference>
<dbReference type="SUPFAM" id="SSF109905">
    <property type="entry name" value="Surp module (SWAP domain)"/>
    <property type="match status" value="2"/>
</dbReference>
<protein>
    <submittedName>
        <fullName evidence="9">SF3a splicing factor complex subunit</fullName>
    </submittedName>
</protein>
<evidence type="ECO:0000256" key="2">
    <source>
        <dbReference type="ARBA" id="ARBA00022664"/>
    </source>
</evidence>
<comment type="caution">
    <text evidence="9">The sequence shown here is derived from an EMBL/GenBank/DDBJ whole genome shotgun (WGS) entry which is preliminary data.</text>
</comment>
<dbReference type="EMBL" id="JANBTX010000004">
    <property type="protein sequence ID" value="KAJ2691049.1"/>
    <property type="molecule type" value="Genomic_DNA"/>
</dbReference>
<organism evidence="9 10">
    <name type="scientific">Coemansia spiralis</name>
    <dbReference type="NCBI Taxonomy" id="417178"/>
    <lineage>
        <taxon>Eukaryota</taxon>
        <taxon>Fungi</taxon>
        <taxon>Fungi incertae sedis</taxon>
        <taxon>Zoopagomycota</taxon>
        <taxon>Kickxellomycotina</taxon>
        <taxon>Kickxellomycetes</taxon>
        <taxon>Kickxellales</taxon>
        <taxon>Kickxellaceae</taxon>
        <taxon>Coemansia</taxon>
    </lineage>
</organism>
<evidence type="ECO:0000256" key="6">
    <source>
        <dbReference type="ARBA" id="ARBA00023242"/>
    </source>
</evidence>
<feature type="domain" description="SURP motif" evidence="8">
    <location>
        <begin position="21"/>
        <end position="63"/>
    </location>
</feature>
<dbReference type="InterPro" id="IPR035967">
    <property type="entry name" value="SWAP/Surp_sf"/>
</dbReference>
<dbReference type="GO" id="GO:0000381">
    <property type="term" value="P:regulation of alternative mRNA splicing, via spliceosome"/>
    <property type="evidence" value="ECO:0007669"/>
    <property type="project" value="TreeGrafter"/>
</dbReference>
<dbReference type="GO" id="GO:0045292">
    <property type="term" value="P:mRNA cis splicing, via spliceosome"/>
    <property type="evidence" value="ECO:0007669"/>
    <property type="project" value="InterPro"/>
</dbReference>
<dbReference type="GO" id="GO:0071004">
    <property type="term" value="C:U2-type prespliceosome"/>
    <property type="evidence" value="ECO:0007669"/>
    <property type="project" value="TreeGrafter"/>
</dbReference>
<keyword evidence="6" id="KW-0539">Nucleus</keyword>
<dbReference type="AlphaFoldDB" id="A0A9W8GSG6"/>
<feature type="compositionally biased region" description="Acidic residues" evidence="7">
    <location>
        <begin position="303"/>
        <end position="316"/>
    </location>
</feature>
<dbReference type="InterPro" id="IPR000061">
    <property type="entry name" value="Surp"/>
</dbReference>
<dbReference type="Pfam" id="PF12230">
    <property type="entry name" value="PRP21_like_P"/>
    <property type="match status" value="1"/>
</dbReference>
<name>A0A9W8GSG6_9FUNG</name>
<evidence type="ECO:0000256" key="7">
    <source>
        <dbReference type="SAM" id="MobiDB-lite"/>
    </source>
</evidence>
<evidence type="ECO:0000256" key="3">
    <source>
        <dbReference type="ARBA" id="ARBA00022728"/>
    </source>
</evidence>
<dbReference type="PROSITE" id="PS50128">
    <property type="entry name" value="SURP"/>
    <property type="match status" value="2"/>
</dbReference>
<evidence type="ECO:0000256" key="5">
    <source>
        <dbReference type="ARBA" id="ARBA00023187"/>
    </source>
</evidence>
<accession>A0A9W8GSG6</accession>
<dbReference type="OrthoDB" id="447637at2759"/>
<dbReference type="InterPro" id="IPR045146">
    <property type="entry name" value="SF3A1"/>
</dbReference>
<dbReference type="Pfam" id="PF01805">
    <property type="entry name" value="Surp"/>
    <property type="match status" value="2"/>
</dbReference>
<evidence type="ECO:0000313" key="10">
    <source>
        <dbReference type="Proteomes" id="UP001151516"/>
    </source>
</evidence>
<dbReference type="PANTHER" id="PTHR15316:SF1">
    <property type="entry name" value="SPLICING FACTOR 3A SUBUNIT 1"/>
    <property type="match status" value="1"/>
</dbReference>
<dbReference type="GO" id="GO:0003723">
    <property type="term" value="F:RNA binding"/>
    <property type="evidence" value="ECO:0007669"/>
    <property type="project" value="InterPro"/>
</dbReference>
<keyword evidence="2" id="KW-0507">mRNA processing</keyword>
<evidence type="ECO:0000259" key="8">
    <source>
        <dbReference type="PROSITE" id="PS50128"/>
    </source>
</evidence>
<feature type="region of interest" description="Disordered" evidence="7">
    <location>
        <begin position="265"/>
        <end position="316"/>
    </location>
</feature>
<keyword evidence="10" id="KW-1185">Reference proteome</keyword>
<dbReference type="InterPro" id="IPR022030">
    <property type="entry name" value="SF3A1_dom"/>
</dbReference>
<evidence type="ECO:0000313" key="9">
    <source>
        <dbReference type="EMBL" id="KAJ2691049.1"/>
    </source>
</evidence>
<dbReference type="PANTHER" id="PTHR15316">
    <property type="entry name" value="SPLICEOSOME ASSOCIATED PROTEIN 114/SWAP SPLICING FACTOR-RELATED"/>
    <property type="match status" value="1"/>
</dbReference>
<feature type="domain" description="SURP motif" evidence="8">
    <location>
        <begin position="118"/>
        <end position="160"/>
    </location>
</feature>